<dbReference type="Proteomes" id="UP000076078">
    <property type="component" value="Unassembled WGS sequence"/>
</dbReference>
<evidence type="ECO:0000313" key="4">
    <source>
        <dbReference type="Proteomes" id="UP000076078"/>
    </source>
</evidence>
<sequence>MSKKSVGYYKPTSKPTSTSGGTKNSQYHKKEVEPLENSQSVTNDGVYLYNKDYQHYVVHVSKKPYDVYVGRFNPSMDPKTDFKWGNKFRVGVHGDRNTCVKKYRDWLFAPEQAKLFQQAKDELKGKILACYCSPMNCHGFVLSEVANSSVSNTVEDRENSKVSAVLPTTTSTVVEPVVQSTTTTTTTSGGGPVVSPKPAGLTWAQISSVHTPNQSLKPTSQTGATFSSTPSIESENDFPSMNSSGKFKK</sequence>
<dbReference type="EMBL" id="LODT01000034">
    <property type="protein sequence ID" value="KYQ91650.1"/>
    <property type="molecule type" value="Genomic_DNA"/>
</dbReference>
<protein>
    <recommendedName>
        <fullName evidence="2">DUF4326 domain-containing protein</fullName>
    </recommendedName>
</protein>
<comment type="caution">
    <text evidence="3">The sequence shown here is derived from an EMBL/GenBank/DDBJ whole genome shotgun (WGS) entry which is preliminary data.</text>
</comment>
<evidence type="ECO:0000256" key="1">
    <source>
        <dbReference type="SAM" id="MobiDB-lite"/>
    </source>
</evidence>
<gene>
    <name evidence="3" type="ORF">DLAC_07427</name>
</gene>
<evidence type="ECO:0000313" key="3">
    <source>
        <dbReference type="EMBL" id="KYQ91650.1"/>
    </source>
</evidence>
<dbReference type="Pfam" id="PF14216">
    <property type="entry name" value="DUF4326"/>
    <property type="match status" value="1"/>
</dbReference>
<organism evidence="3 4">
    <name type="scientific">Tieghemostelium lacteum</name>
    <name type="common">Slime mold</name>
    <name type="synonym">Dictyostelium lacteum</name>
    <dbReference type="NCBI Taxonomy" id="361077"/>
    <lineage>
        <taxon>Eukaryota</taxon>
        <taxon>Amoebozoa</taxon>
        <taxon>Evosea</taxon>
        <taxon>Eumycetozoa</taxon>
        <taxon>Dictyostelia</taxon>
        <taxon>Dictyosteliales</taxon>
        <taxon>Raperosteliaceae</taxon>
        <taxon>Tieghemostelium</taxon>
    </lineage>
</organism>
<name>A0A151ZCI2_TIELA</name>
<dbReference type="InParanoid" id="A0A151ZCI2"/>
<dbReference type="OMA" id="CAPLNCH"/>
<reference evidence="3 4" key="1">
    <citation type="submission" date="2015-12" db="EMBL/GenBank/DDBJ databases">
        <title>Dictyostelia acquired genes for synthesis and detection of signals that induce cell-type specialization by lateral gene transfer from prokaryotes.</title>
        <authorList>
            <person name="Gloeckner G."/>
            <person name="Schaap P."/>
        </authorList>
    </citation>
    <scope>NUCLEOTIDE SEQUENCE [LARGE SCALE GENOMIC DNA]</scope>
    <source>
        <strain evidence="3 4">TK</strain>
    </source>
</reference>
<evidence type="ECO:0000259" key="2">
    <source>
        <dbReference type="Pfam" id="PF14216"/>
    </source>
</evidence>
<feature type="domain" description="DUF4326" evidence="2">
    <location>
        <begin position="58"/>
        <end position="144"/>
    </location>
</feature>
<dbReference type="FunCoup" id="A0A151ZCI2">
    <property type="interactions" value="170"/>
</dbReference>
<proteinExistence type="predicted"/>
<dbReference type="AlphaFoldDB" id="A0A151ZCI2"/>
<feature type="region of interest" description="Disordered" evidence="1">
    <location>
        <begin position="1"/>
        <end position="38"/>
    </location>
</feature>
<accession>A0A151ZCI2</accession>
<keyword evidence="4" id="KW-1185">Reference proteome</keyword>
<dbReference type="InterPro" id="IPR025475">
    <property type="entry name" value="DUF4326"/>
</dbReference>
<feature type="region of interest" description="Disordered" evidence="1">
    <location>
        <begin position="209"/>
        <end position="249"/>
    </location>
</feature>
<dbReference type="OrthoDB" id="272703at2759"/>
<feature type="compositionally biased region" description="Low complexity" evidence="1">
    <location>
        <begin position="10"/>
        <end position="23"/>
    </location>
</feature>